<proteinExistence type="predicted"/>
<accession>A0ABS4EQN9</accession>
<evidence type="ECO:0000313" key="2">
    <source>
        <dbReference type="Proteomes" id="UP000823786"/>
    </source>
</evidence>
<reference evidence="1 2" key="1">
    <citation type="submission" date="2021-03" db="EMBL/GenBank/DDBJ databases">
        <title>Genomic Encyclopedia of Type Strains, Phase IV (KMG-IV): sequencing the most valuable type-strain genomes for metagenomic binning, comparative biology and taxonomic classification.</title>
        <authorList>
            <person name="Goeker M."/>
        </authorList>
    </citation>
    <scope>NUCLEOTIDE SEQUENCE [LARGE SCALE GENOMIC DNA]</scope>
    <source>
        <strain evidence="1 2">DSM 26427</strain>
    </source>
</reference>
<protein>
    <submittedName>
        <fullName evidence="1">Uncharacterized protein</fullName>
    </submittedName>
</protein>
<keyword evidence="2" id="KW-1185">Reference proteome</keyword>
<evidence type="ECO:0000313" key="1">
    <source>
        <dbReference type="EMBL" id="MBP1860264.1"/>
    </source>
</evidence>
<name>A0ABS4EQN9_9HYPH</name>
<sequence>MLAELEAYAGSILHESGVPVVSQTEIRFD</sequence>
<gene>
    <name evidence="1" type="ORF">J2Z75_003785</name>
</gene>
<dbReference type="Proteomes" id="UP000823786">
    <property type="component" value="Unassembled WGS sequence"/>
</dbReference>
<organism evidence="1 2">
    <name type="scientific">Rhizobium herbae</name>
    <dbReference type="NCBI Taxonomy" id="508661"/>
    <lineage>
        <taxon>Bacteria</taxon>
        <taxon>Pseudomonadati</taxon>
        <taxon>Pseudomonadota</taxon>
        <taxon>Alphaproteobacteria</taxon>
        <taxon>Hyphomicrobiales</taxon>
        <taxon>Rhizobiaceae</taxon>
        <taxon>Rhizobium/Agrobacterium group</taxon>
        <taxon>Rhizobium</taxon>
    </lineage>
</organism>
<comment type="caution">
    <text evidence="1">The sequence shown here is derived from an EMBL/GenBank/DDBJ whole genome shotgun (WGS) entry which is preliminary data.</text>
</comment>
<dbReference type="EMBL" id="JAGGJV010000006">
    <property type="protein sequence ID" value="MBP1860264.1"/>
    <property type="molecule type" value="Genomic_DNA"/>
</dbReference>